<feature type="domain" description="DUF4340" evidence="1">
    <location>
        <begin position="360"/>
        <end position="521"/>
    </location>
</feature>
<gene>
    <name evidence="2" type="ORF">DES53_101596</name>
</gene>
<proteinExistence type="predicted"/>
<evidence type="ECO:0000259" key="1">
    <source>
        <dbReference type="Pfam" id="PF14238"/>
    </source>
</evidence>
<keyword evidence="3" id="KW-1185">Reference proteome</keyword>
<dbReference type="AlphaFoldDB" id="A0A366HU35"/>
<evidence type="ECO:0000313" key="2">
    <source>
        <dbReference type="EMBL" id="RBP47796.1"/>
    </source>
</evidence>
<name>A0A366HU35_9BACT</name>
<sequence length="598" mass="66048">MKLRTTILLFVLTAGLAAFIVLWEQKQPATQERLAREKRPFAVDVQHADSIEIVGADLSLRLTREPGGLWFLNKPVEDRANQELVKQFLESMTALTWVEKLKKSDMRKDDFKRTGLGEPSTRVTVRQGSEKLLQCFFGATSPVEGTSYASLGEDAEDFFLAKSGVQPLLDKPSDDWRDNKLVRLKLEHIGRFTLSAGTGSMEFTREPNQPWRLTKPIQARASDERVSSVLQALLKMQVKPVRGKVPTPPADPGQALPMMKVSFGTGVKGQQPVDVTFQPPSAAGAEIVAEVGDRSGTYLAPAKLADFWKLQPNHLRDQRLGQIPEDRVSAIRLHGPGFPEVKLTRAGELWMLQRFGKEEPANQARIQRLLEGINTANVVDFVTDAATNLDLYGLNQPFLTLEWTVDGKTTSLLFGQANDQVCAKYADETSVFKVNPLMPSAIMPPDLVKWKGTRVINASIFAVRRIIVAEGDKPALTLHYNPDDSTWKAELAGADVTEKLDKAGANTLLKQLASFDASDWSADRSAAFEALKGPTLTVQVLIAPPGQPDAKPEVKTLIFAPSTPGMSTAVYHGRLNEEPDTFLISRDLYQQLSRTLVK</sequence>
<feature type="domain" description="DUF4340" evidence="1">
    <location>
        <begin position="70"/>
        <end position="244"/>
    </location>
</feature>
<dbReference type="RefSeq" id="WP_113956704.1">
    <property type="nucleotide sequence ID" value="NZ_QNRR01000001.1"/>
</dbReference>
<dbReference type="OrthoDB" id="181895at2"/>
<comment type="caution">
    <text evidence="2">The sequence shown here is derived from an EMBL/GenBank/DDBJ whole genome shotgun (WGS) entry which is preliminary data.</text>
</comment>
<reference evidence="2 3" key="1">
    <citation type="submission" date="2018-06" db="EMBL/GenBank/DDBJ databases">
        <title>Genomic Encyclopedia of Type Strains, Phase IV (KMG-IV): sequencing the most valuable type-strain genomes for metagenomic binning, comparative biology and taxonomic classification.</title>
        <authorList>
            <person name="Goeker M."/>
        </authorList>
    </citation>
    <scope>NUCLEOTIDE SEQUENCE [LARGE SCALE GENOMIC DNA]</scope>
    <source>
        <strain evidence="2 3">DSM 25532</strain>
    </source>
</reference>
<organism evidence="2 3">
    <name type="scientific">Roseimicrobium gellanilyticum</name>
    <dbReference type="NCBI Taxonomy" id="748857"/>
    <lineage>
        <taxon>Bacteria</taxon>
        <taxon>Pseudomonadati</taxon>
        <taxon>Verrucomicrobiota</taxon>
        <taxon>Verrucomicrobiia</taxon>
        <taxon>Verrucomicrobiales</taxon>
        <taxon>Verrucomicrobiaceae</taxon>
        <taxon>Roseimicrobium</taxon>
    </lineage>
</organism>
<dbReference type="Pfam" id="PF14238">
    <property type="entry name" value="DUF4340"/>
    <property type="match status" value="2"/>
</dbReference>
<dbReference type="EMBL" id="QNRR01000001">
    <property type="protein sequence ID" value="RBP47796.1"/>
    <property type="molecule type" value="Genomic_DNA"/>
</dbReference>
<dbReference type="Proteomes" id="UP000253426">
    <property type="component" value="Unassembled WGS sequence"/>
</dbReference>
<dbReference type="InterPro" id="IPR025641">
    <property type="entry name" value="DUF4340"/>
</dbReference>
<protein>
    <submittedName>
        <fullName evidence="2">Uncharacterized protein DUF4340</fullName>
    </submittedName>
</protein>
<accession>A0A366HU35</accession>
<evidence type="ECO:0000313" key="3">
    <source>
        <dbReference type="Proteomes" id="UP000253426"/>
    </source>
</evidence>